<proteinExistence type="predicted"/>
<accession>A0A6C1U087</accession>
<comment type="caution">
    <text evidence="2">The sequence shown here is derived from an EMBL/GenBank/DDBJ whole genome shotgun (WGS) entry which is preliminary data.</text>
</comment>
<gene>
    <name evidence="2" type="ORF">EKI59_02595</name>
</gene>
<keyword evidence="1" id="KW-0812">Transmembrane</keyword>
<feature type="transmembrane region" description="Helical" evidence="1">
    <location>
        <begin position="50"/>
        <end position="74"/>
    </location>
</feature>
<name>A0A6C1U087_9CORY</name>
<feature type="transmembrane region" description="Helical" evidence="1">
    <location>
        <begin position="25"/>
        <end position="44"/>
    </location>
</feature>
<dbReference type="AlphaFoldDB" id="A0A6C1U087"/>
<keyword evidence="1" id="KW-1133">Transmembrane helix</keyword>
<keyword evidence="1" id="KW-0472">Membrane</keyword>
<dbReference type="EMBL" id="RXIR01000003">
    <property type="protein sequence ID" value="TVS29828.1"/>
    <property type="molecule type" value="Genomic_DNA"/>
</dbReference>
<evidence type="ECO:0000256" key="1">
    <source>
        <dbReference type="SAM" id="Phobius"/>
    </source>
</evidence>
<sequence length="80" mass="8313">MNSNNTSGAQSPANRYPKLAKTGEVLMTLSVIGALLGFGMAFFSEIDSEIATGTALLSGSIQIFILAGILHIVADTLGRQ</sequence>
<evidence type="ECO:0000313" key="3">
    <source>
        <dbReference type="Proteomes" id="UP000336646"/>
    </source>
</evidence>
<organism evidence="2 3">
    <name type="scientific">Corynebacterium sanguinis</name>
    <dbReference type="NCBI Taxonomy" id="2594913"/>
    <lineage>
        <taxon>Bacteria</taxon>
        <taxon>Bacillati</taxon>
        <taxon>Actinomycetota</taxon>
        <taxon>Actinomycetes</taxon>
        <taxon>Mycobacteriales</taxon>
        <taxon>Corynebacteriaceae</taxon>
        <taxon>Corynebacterium</taxon>
    </lineage>
</organism>
<evidence type="ECO:0000313" key="2">
    <source>
        <dbReference type="EMBL" id="TVS29828.1"/>
    </source>
</evidence>
<dbReference type="Proteomes" id="UP000336646">
    <property type="component" value="Unassembled WGS sequence"/>
</dbReference>
<reference evidence="2 3" key="1">
    <citation type="submission" date="2018-12" db="EMBL/GenBank/DDBJ databases">
        <title>Corynebacterium sanguinis sp. nov., a clinically-associated and environmental corynebacterium.</title>
        <authorList>
            <person name="Gonzales-Siles L."/>
            <person name="Jaen-Luchoro D."/>
            <person name="Cardew S."/>
            <person name="Inganas E."/>
            <person name="Ohlen M."/>
            <person name="Jensie-Markopolous S."/>
            <person name="Pinyeiro-Iglesias B."/>
            <person name="Molin K."/>
            <person name="Skovbjerg S."/>
            <person name="Svensson-Stadler L."/>
            <person name="Funke G."/>
            <person name="Moore E.R.B."/>
        </authorList>
    </citation>
    <scope>NUCLEOTIDE SEQUENCE [LARGE SCALE GENOMIC DNA]</scope>
    <source>
        <strain evidence="2 3">58734</strain>
    </source>
</reference>
<dbReference type="RefSeq" id="WP_144772595.1">
    <property type="nucleotide sequence ID" value="NZ_RXIR01000003.1"/>
</dbReference>
<protein>
    <submittedName>
        <fullName evidence="2">Uncharacterized protein</fullName>
    </submittedName>
</protein>